<proteinExistence type="predicted"/>
<name>A0ABN8HVB5_9NEOP</name>
<accession>A0ABN8HVB5</accession>
<keyword evidence="2" id="KW-1185">Reference proteome</keyword>
<reference evidence="1" key="1">
    <citation type="submission" date="2022-03" db="EMBL/GenBank/DDBJ databases">
        <authorList>
            <person name="Martin H S."/>
        </authorList>
    </citation>
    <scope>NUCLEOTIDE SEQUENCE</scope>
</reference>
<sequence>MWSSRHDLKRLIILGQIDGKRAWGRAPARWSDAVKGQWAVACIALIGDVSYVVTILSIEGCRRSGSALKTVSLI</sequence>
<feature type="non-terminal residue" evidence="1">
    <location>
        <position position="74"/>
    </location>
</feature>
<dbReference type="EMBL" id="OW152826">
    <property type="protein sequence ID" value="CAH2041940.1"/>
    <property type="molecule type" value="Genomic_DNA"/>
</dbReference>
<dbReference type="Proteomes" id="UP000837857">
    <property type="component" value="Chromosome 14"/>
</dbReference>
<evidence type="ECO:0000313" key="1">
    <source>
        <dbReference type="EMBL" id="CAH2041940.1"/>
    </source>
</evidence>
<organism evidence="1 2">
    <name type="scientific">Iphiclides podalirius</name>
    <name type="common">scarce swallowtail</name>
    <dbReference type="NCBI Taxonomy" id="110791"/>
    <lineage>
        <taxon>Eukaryota</taxon>
        <taxon>Metazoa</taxon>
        <taxon>Ecdysozoa</taxon>
        <taxon>Arthropoda</taxon>
        <taxon>Hexapoda</taxon>
        <taxon>Insecta</taxon>
        <taxon>Pterygota</taxon>
        <taxon>Neoptera</taxon>
        <taxon>Endopterygota</taxon>
        <taxon>Lepidoptera</taxon>
        <taxon>Glossata</taxon>
        <taxon>Ditrysia</taxon>
        <taxon>Papilionoidea</taxon>
        <taxon>Papilionidae</taxon>
        <taxon>Papilioninae</taxon>
        <taxon>Iphiclides</taxon>
    </lineage>
</organism>
<gene>
    <name evidence="1" type="ORF">IPOD504_LOCUS3474</name>
</gene>
<evidence type="ECO:0000313" key="2">
    <source>
        <dbReference type="Proteomes" id="UP000837857"/>
    </source>
</evidence>
<protein>
    <submittedName>
        <fullName evidence="1">Uncharacterized protein</fullName>
    </submittedName>
</protein>